<keyword evidence="3" id="KW-1185">Reference proteome</keyword>
<feature type="region of interest" description="Disordered" evidence="1">
    <location>
        <begin position="58"/>
        <end position="85"/>
    </location>
</feature>
<proteinExistence type="predicted"/>
<organism evidence="2 3">
    <name type="scientific">Cytospora leucostoma</name>
    <dbReference type="NCBI Taxonomy" id="1230097"/>
    <lineage>
        <taxon>Eukaryota</taxon>
        <taxon>Fungi</taxon>
        <taxon>Dikarya</taxon>
        <taxon>Ascomycota</taxon>
        <taxon>Pezizomycotina</taxon>
        <taxon>Sordariomycetes</taxon>
        <taxon>Sordariomycetidae</taxon>
        <taxon>Diaporthales</taxon>
        <taxon>Cytosporaceae</taxon>
        <taxon>Cytospora</taxon>
    </lineage>
</organism>
<evidence type="ECO:0000313" key="2">
    <source>
        <dbReference type="EMBL" id="ROW09937.1"/>
    </source>
</evidence>
<comment type="caution">
    <text evidence="2">The sequence shown here is derived from an EMBL/GenBank/DDBJ whole genome shotgun (WGS) entry which is preliminary data.</text>
</comment>
<accession>A0A423X2B9</accession>
<dbReference type="InParanoid" id="A0A423X2B9"/>
<reference evidence="2 3" key="1">
    <citation type="submission" date="2015-09" db="EMBL/GenBank/DDBJ databases">
        <title>Host preference determinants of Valsa canker pathogens revealed by comparative genomics.</title>
        <authorList>
            <person name="Yin Z."/>
            <person name="Huang L."/>
        </authorList>
    </citation>
    <scope>NUCLEOTIDE SEQUENCE [LARGE SCALE GENOMIC DNA]</scope>
    <source>
        <strain evidence="2 3">SXYLt</strain>
    </source>
</reference>
<feature type="region of interest" description="Disordered" evidence="1">
    <location>
        <begin position="127"/>
        <end position="167"/>
    </location>
</feature>
<name>A0A423X2B9_9PEZI</name>
<dbReference type="AlphaFoldDB" id="A0A423X2B9"/>
<gene>
    <name evidence="2" type="ORF">VPNG_06287</name>
</gene>
<evidence type="ECO:0000313" key="3">
    <source>
        <dbReference type="Proteomes" id="UP000285146"/>
    </source>
</evidence>
<dbReference type="OrthoDB" id="10550690at2759"/>
<feature type="compositionally biased region" description="Basic and acidic residues" evidence="1">
    <location>
        <begin position="149"/>
        <end position="166"/>
    </location>
</feature>
<sequence length="221" mass="25115">MSPHVHHGASAFWLITDAEVIHSSDYNRGAYNDMIWNAACHLAGVDVLKFDAHIHYTGKDRKPRKTGANSAGALRKHRPGRKYPLDHRYAEVELPQKRMSLEAHFADSHQGASCDPKAAERRIIMEEETHERIYDSDSDSDSDGDGDSEAPHRAAKRADVRDASKRDRVRHKGDYEAVCLICKGTSALTNIKRHLQLCMKRKPDLDGMEYDPVLWYRRLKG</sequence>
<dbReference type="EMBL" id="LKEB01000030">
    <property type="protein sequence ID" value="ROW09937.1"/>
    <property type="molecule type" value="Genomic_DNA"/>
</dbReference>
<evidence type="ECO:0000256" key="1">
    <source>
        <dbReference type="SAM" id="MobiDB-lite"/>
    </source>
</evidence>
<protein>
    <submittedName>
        <fullName evidence="2">Uncharacterized protein</fullName>
    </submittedName>
</protein>
<dbReference type="Proteomes" id="UP000285146">
    <property type="component" value="Unassembled WGS sequence"/>
</dbReference>
<feature type="compositionally biased region" description="Acidic residues" evidence="1">
    <location>
        <begin position="136"/>
        <end position="148"/>
    </location>
</feature>